<keyword evidence="2" id="KW-0378">Hydrolase</keyword>
<dbReference type="SUPFAM" id="SSF56784">
    <property type="entry name" value="HAD-like"/>
    <property type="match status" value="1"/>
</dbReference>
<feature type="chain" id="PRO_5011707827" evidence="1">
    <location>
        <begin position="37"/>
        <end position="339"/>
    </location>
</feature>
<feature type="signal peptide" evidence="1">
    <location>
        <begin position="1"/>
        <end position="36"/>
    </location>
</feature>
<keyword evidence="3" id="KW-1185">Reference proteome</keyword>
<evidence type="ECO:0000313" key="2">
    <source>
        <dbReference type="EMBL" id="SDW07436.1"/>
    </source>
</evidence>
<dbReference type="Proteomes" id="UP000199118">
    <property type="component" value="Unassembled WGS sequence"/>
</dbReference>
<dbReference type="InterPro" id="IPR036412">
    <property type="entry name" value="HAD-like_sf"/>
</dbReference>
<protein>
    <submittedName>
        <fullName evidence="2">Haloacid dehalogenase-like hydrolase</fullName>
    </submittedName>
</protein>
<gene>
    <name evidence="2" type="ORF">SAMN05444336_10175</name>
</gene>
<dbReference type="OrthoDB" id="9799365at2"/>
<keyword evidence="1" id="KW-0732">Signal</keyword>
<dbReference type="Gene3D" id="3.40.50.1000">
    <property type="entry name" value="HAD superfamily/HAD-like"/>
    <property type="match status" value="1"/>
</dbReference>
<organism evidence="2 3">
    <name type="scientific">Albimonas donghaensis</name>
    <dbReference type="NCBI Taxonomy" id="356660"/>
    <lineage>
        <taxon>Bacteria</taxon>
        <taxon>Pseudomonadati</taxon>
        <taxon>Pseudomonadota</taxon>
        <taxon>Alphaproteobacteria</taxon>
        <taxon>Rhodobacterales</taxon>
        <taxon>Paracoccaceae</taxon>
        <taxon>Albimonas</taxon>
    </lineage>
</organism>
<evidence type="ECO:0000313" key="3">
    <source>
        <dbReference type="Proteomes" id="UP000199118"/>
    </source>
</evidence>
<dbReference type="STRING" id="356660.SAMN05444336_10175"/>
<dbReference type="Pfam" id="PF12710">
    <property type="entry name" value="HAD"/>
    <property type="match status" value="1"/>
</dbReference>
<evidence type="ECO:0000256" key="1">
    <source>
        <dbReference type="SAM" id="SignalP"/>
    </source>
</evidence>
<accession>A0A1H2QJV2</accession>
<name>A0A1H2QJV2_9RHOB</name>
<dbReference type="RefSeq" id="WP_092679172.1">
    <property type="nucleotide sequence ID" value="NZ_FNMZ01000001.1"/>
</dbReference>
<proteinExistence type="predicted"/>
<dbReference type="AlphaFoldDB" id="A0A1H2QJV2"/>
<dbReference type="GO" id="GO:0016787">
    <property type="term" value="F:hydrolase activity"/>
    <property type="evidence" value="ECO:0007669"/>
    <property type="project" value="UniProtKB-KW"/>
</dbReference>
<dbReference type="InterPro" id="IPR023214">
    <property type="entry name" value="HAD_sf"/>
</dbReference>
<dbReference type="EMBL" id="FNMZ01000001">
    <property type="protein sequence ID" value="SDW07436.1"/>
    <property type="molecule type" value="Genomic_DNA"/>
</dbReference>
<reference evidence="2 3" key="1">
    <citation type="submission" date="2016-10" db="EMBL/GenBank/DDBJ databases">
        <authorList>
            <person name="de Groot N.N."/>
        </authorList>
    </citation>
    <scope>NUCLEOTIDE SEQUENCE [LARGE SCALE GENOMIC DNA]</scope>
    <source>
        <strain evidence="2 3">DSM 17890</strain>
    </source>
</reference>
<sequence>MRPNASVSAQTPALIPALIPACVLAAAFALPGAASADPLPSWRDDGAQARIEAFVEAVTDPASEDYVTPARRIAVFDNDGTLWSEQPAYFQLLFALDVLKTKAEADPSILTSDVLKAAAAGDMEGMMAGGVKGLLEVVDVSHAGMSVEAFQADAAAWLAETAHPTSDLPYAAMTYQPMIELLSYLRDEGFSTWIVSGGGVHFIRAVAQDAYGIPPWQVIGSRGNLSYDAEGKALMKDGGVSLVDDKEGKPVGIDQQIGVRPILAAGNSDGDFAMLDYVTAGDGPSLGLLVHHTDGAREFAYDREGHIGVLNQGLDEAEGRGWLLVDMKADWTRIWTGGE</sequence>